<dbReference type="EnsemblPlants" id="OGLUM09G00250.1">
    <property type="protein sequence ID" value="OGLUM09G00250.1"/>
    <property type="gene ID" value="OGLUM09G00250"/>
</dbReference>
<dbReference type="eggNOG" id="KOG4055">
    <property type="taxonomic scope" value="Eukaryota"/>
</dbReference>
<dbReference type="GO" id="GO:0005730">
    <property type="term" value="C:nucleolus"/>
    <property type="evidence" value="ECO:0007669"/>
    <property type="project" value="TreeGrafter"/>
</dbReference>
<dbReference type="GO" id="GO:0004860">
    <property type="term" value="F:protein kinase inhibitor activity"/>
    <property type="evidence" value="ECO:0007669"/>
    <property type="project" value="TreeGrafter"/>
</dbReference>
<proteinExistence type="predicted"/>
<dbReference type="Proteomes" id="UP000026961">
    <property type="component" value="Chromosome 9"/>
</dbReference>
<evidence type="ECO:0000313" key="2">
    <source>
        <dbReference type="EnsemblPlants" id="OGLUM09G00250.1"/>
    </source>
</evidence>
<feature type="compositionally biased region" description="Acidic residues" evidence="1">
    <location>
        <begin position="213"/>
        <end position="224"/>
    </location>
</feature>
<evidence type="ECO:0000313" key="3">
    <source>
        <dbReference type="Proteomes" id="UP000026961"/>
    </source>
</evidence>
<sequence>MPNHHRPRPISLTGAPLAKFLRHRACLAEVNPFFLFPIPFSHCHKSPPPPSMSAGAELLPAPFRPSPSLPLLSTTLPGCALLGNTLRRQRHCSPSTGALTLYPSPSPPSLLLLDLEKKKPKERRKKEEGETEKLYRQMRRREQDRLARMDADYQKRKHMAEFELRREERLKEAEERTAKKRLKRQKKKQRKKEKKRAKTSNGGEQPNGGESSGGDEDSDDEDKP</sequence>
<reference evidence="2" key="2">
    <citation type="submission" date="2018-05" db="EMBL/GenBank/DDBJ databases">
        <title>OgluRS3 (Oryza glumaepatula Reference Sequence Version 3).</title>
        <authorList>
            <person name="Zhang J."/>
            <person name="Kudrna D."/>
            <person name="Lee S."/>
            <person name="Talag J."/>
            <person name="Welchert J."/>
            <person name="Wing R.A."/>
        </authorList>
    </citation>
    <scope>NUCLEOTIDE SEQUENCE [LARGE SCALE GENOMIC DNA]</scope>
</reference>
<accession>A0A0E0AZ88</accession>
<evidence type="ECO:0000256" key="1">
    <source>
        <dbReference type="SAM" id="MobiDB-lite"/>
    </source>
</evidence>
<dbReference type="GO" id="GO:0019901">
    <property type="term" value="F:protein kinase binding"/>
    <property type="evidence" value="ECO:0007669"/>
    <property type="project" value="TreeGrafter"/>
</dbReference>
<dbReference type="InterPro" id="IPR009548">
    <property type="entry name" value="Prkrip1"/>
</dbReference>
<feature type="region of interest" description="Disordered" evidence="1">
    <location>
        <begin position="95"/>
        <end position="224"/>
    </location>
</feature>
<feature type="compositionally biased region" description="Basic residues" evidence="1">
    <location>
        <begin position="178"/>
        <end position="198"/>
    </location>
</feature>
<dbReference type="HOGENOM" id="CLU_1236712_0_0_1"/>
<feature type="compositionally biased region" description="Low complexity" evidence="1">
    <location>
        <begin position="99"/>
        <end position="113"/>
    </location>
</feature>
<organism evidence="2">
    <name type="scientific">Oryza glumipatula</name>
    <dbReference type="NCBI Taxonomy" id="40148"/>
    <lineage>
        <taxon>Eukaryota</taxon>
        <taxon>Viridiplantae</taxon>
        <taxon>Streptophyta</taxon>
        <taxon>Embryophyta</taxon>
        <taxon>Tracheophyta</taxon>
        <taxon>Spermatophyta</taxon>
        <taxon>Magnoliopsida</taxon>
        <taxon>Liliopsida</taxon>
        <taxon>Poales</taxon>
        <taxon>Poaceae</taxon>
        <taxon>BOP clade</taxon>
        <taxon>Oryzoideae</taxon>
        <taxon>Oryzeae</taxon>
        <taxon>Oryzinae</taxon>
        <taxon>Oryza</taxon>
    </lineage>
</organism>
<name>A0A0E0AZ88_9ORYZ</name>
<dbReference type="PANTHER" id="PTHR13507:SF0">
    <property type="entry name" value="PRKR-INTERACTING PROTEIN 1"/>
    <property type="match status" value="1"/>
</dbReference>
<protein>
    <submittedName>
        <fullName evidence="2">Uncharacterized protein</fullName>
    </submittedName>
</protein>
<dbReference type="Gramene" id="OGLUM09G00250.1">
    <property type="protein sequence ID" value="OGLUM09G00250.1"/>
    <property type="gene ID" value="OGLUM09G00250"/>
</dbReference>
<dbReference type="STRING" id="40148.A0A0E0AZ88"/>
<keyword evidence="3" id="KW-1185">Reference proteome</keyword>
<dbReference type="Pfam" id="PF06658">
    <property type="entry name" value="DUF1168"/>
    <property type="match status" value="1"/>
</dbReference>
<feature type="compositionally biased region" description="Basic and acidic residues" evidence="1">
    <location>
        <begin position="114"/>
        <end position="177"/>
    </location>
</feature>
<reference evidence="2" key="1">
    <citation type="submission" date="2015-04" db="UniProtKB">
        <authorList>
            <consortium name="EnsemblPlants"/>
        </authorList>
    </citation>
    <scope>IDENTIFICATION</scope>
</reference>
<dbReference type="GO" id="GO:0003725">
    <property type="term" value="F:double-stranded RNA binding"/>
    <property type="evidence" value="ECO:0007669"/>
    <property type="project" value="InterPro"/>
</dbReference>
<dbReference type="AlphaFoldDB" id="A0A0E0AZ88"/>
<dbReference type="PANTHER" id="PTHR13507">
    <property type="entry name" value="PRKR-INTERACTING PROTEIN 1"/>
    <property type="match status" value="1"/>
</dbReference>